<organism evidence="5 6">
    <name type="scientific">Pedobacter psychrophilus</name>
    <dbReference type="NCBI Taxonomy" id="1826909"/>
    <lineage>
        <taxon>Bacteria</taxon>
        <taxon>Pseudomonadati</taxon>
        <taxon>Bacteroidota</taxon>
        <taxon>Sphingobacteriia</taxon>
        <taxon>Sphingobacteriales</taxon>
        <taxon>Sphingobacteriaceae</taxon>
        <taxon>Pedobacter</taxon>
    </lineage>
</organism>
<evidence type="ECO:0000313" key="6">
    <source>
        <dbReference type="Proteomes" id="UP000078459"/>
    </source>
</evidence>
<keyword evidence="3" id="KW-0233">DNA recombination</keyword>
<feature type="domain" description="Tyr recombinase" evidence="4">
    <location>
        <begin position="223"/>
        <end position="400"/>
    </location>
</feature>
<evidence type="ECO:0000256" key="3">
    <source>
        <dbReference type="ARBA" id="ARBA00023172"/>
    </source>
</evidence>
<sequence>MKMRNTFGIQFVLRSNKTEETTGSIFARITVNTKRCEISLKKKIEIKNWDAKTGKAKGIKEEASKLNEHIERIRTLISDAYYQLIQRKQPISIETVKAEFLGNNDDSGMTLIELCKYHNTEMESKLAKGTMKNYYTTQKYISLFIKQKYKRTDIALSELNYKFILDFENFLMTRQPKDHQKKLHNNGAMKHLERLCKMSNMALMLEWMDKDPFARHKLHFQKVERFFLTKDELRAIEMKKFSIERLEAVKDLFLFSCYTGLAYIDTMNLSKENILKGIDGEDWLMTSRQKTDTDVRIPLLPEALALVKKYKDHPKAEHQGRLFPVISNQKMNAYLKEIADICGIQKAITFHIARHTFATTVTLSNGVPIESVSKMLGHTSIRTTQVYAKVVESKLSEDMRQLKLKMASS</sequence>
<dbReference type="InterPro" id="IPR002104">
    <property type="entry name" value="Integrase_catalytic"/>
</dbReference>
<dbReference type="Pfam" id="PF17293">
    <property type="entry name" value="Arm-DNA-bind_5"/>
    <property type="match status" value="1"/>
</dbReference>
<dbReference type="GO" id="GO:0006310">
    <property type="term" value="P:DNA recombination"/>
    <property type="evidence" value="ECO:0007669"/>
    <property type="project" value="UniProtKB-KW"/>
</dbReference>
<dbReference type="AlphaFoldDB" id="A0A179DLD4"/>
<dbReference type="InterPro" id="IPR050090">
    <property type="entry name" value="Tyrosine_recombinase_XerCD"/>
</dbReference>
<accession>A0A179DLD4</accession>
<evidence type="ECO:0000256" key="1">
    <source>
        <dbReference type="ARBA" id="ARBA00008857"/>
    </source>
</evidence>
<reference evidence="5 6" key="2">
    <citation type="submission" date="2016-06" db="EMBL/GenBank/DDBJ databases">
        <title>Pedobacter psychrophilus sp. nov., isolated from Antarctic fragmentary rock.</title>
        <authorList>
            <person name="Svec P."/>
        </authorList>
    </citation>
    <scope>NUCLEOTIDE SEQUENCE [LARGE SCALE GENOMIC DNA]</scope>
    <source>
        <strain evidence="5 6">CCM 8644</strain>
    </source>
</reference>
<reference evidence="5 6" key="1">
    <citation type="submission" date="2016-04" db="EMBL/GenBank/DDBJ databases">
        <authorList>
            <person name="Evans L.H."/>
            <person name="Alamgir A."/>
            <person name="Owens N."/>
            <person name="Weber N.D."/>
            <person name="Virtaneva K."/>
            <person name="Barbian K."/>
            <person name="Babar A."/>
            <person name="Rosenke K."/>
        </authorList>
    </citation>
    <scope>NUCLEOTIDE SEQUENCE [LARGE SCALE GENOMIC DNA]</scope>
    <source>
        <strain evidence="5 6">CCM 8644</strain>
    </source>
</reference>
<dbReference type="STRING" id="1826909.A5893_02065"/>
<dbReference type="GO" id="GO:0015074">
    <property type="term" value="P:DNA integration"/>
    <property type="evidence" value="ECO:0007669"/>
    <property type="project" value="InterPro"/>
</dbReference>
<gene>
    <name evidence="5" type="ORF">A5893_02065</name>
</gene>
<evidence type="ECO:0000256" key="2">
    <source>
        <dbReference type="ARBA" id="ARBA00023125"/>
    </source>
</evidence>
<dbReference type="InterPro" id="IPR011010">
    <property type="entry name" value="DNA_brk_join_enz"/>
</dbReference>
<comment type="similarity">
    <text evidence="1">Belongs to the 'phage' integrase family.</text>
</comment>
<dbReference type="InterPro" id="IPR035386">
    <property type="entry name" value="Arm-DNA-bind_5"/>
</dbReference>
<dbReference type="Gene3D" id="1.10.443.10">
    <property type="entry name" value="Intergrase catalytic core"/>
    <property type="match status" value="1"/>
</dbReference>
<proteinExistence type="inferred from homology"/>
<dbReference type="SUPFAM" id="SSF56349">
    <property type="entry name" value="DNA breaking-rejoining enzymes"/>
    <property type="match status" value="1"/>
</dbReference>
<dbReference type="PANTHER" id="PTHR30349">
    <property type="entry name" value="PHAGE INTEGRASE-RELATED"/>
    <property type="match status" value="1"/>
</dbReference>
<dbReference type="Proteomes" id="UP000078459">
    <property type="component" value="Unassembled WGS sequence"/>
</dbReference>
<dbReference type="InterPro" id="IPR025269">
    <property type="entry name" value="SAM-like_dom"/>
</dbReference>
<dbReference type="Gene3D" id="1.10.150.130">
    <property type="match status" value="1"/>
</dbReference>
<protein>
    <submittedName>
        <fullName evidence="5">Integrase</fullName>
    </submittedName>
</protein>
<evidence type="ECO:0000313" key="5">
    <source>
        <dbReference type="EMBL" id="OAQ41926.1"/>
    </source>
</evidence>
<dbReference type="PANTHER" id="PTHR30349:SF64">
    <property type="entry name" value="PROPHAGE INTEGRASE INTD-RELATED"/>
    <property type="match status" value="1"/>
</dbReference>
<dbReference type="InterPro" id="IPR013762">
    <property type="entry name" value="Integrase-like_cat_sf"/>
</dbReference>
<evidence type="ECO:0000259" key="4">
    <source>
        <dbReference type="PROSITE" id="PS51898"/>
    </source>
</evidence>
<keyword evidence="2" id="KW-0238">DNA-binding</keyword>
<dbReference type="InterPro" id="IPR010998">
    <property type="entry name" value="Integrase_recombinase_N"/>
</dbReference>
<dbReference type="EMBL" id="LWHJ01000011">
    <property type="protein sequence ID" value="OAQ41926.1"/>
    <property type="molecule type" value="Genomic_DNA"/>
</dbReference>
<dbReference type="PROSITE" id="PS51898">
    <property type="entry name" value="TYR_RECOMBINASE"/>
    <property type="match status" value="1"/>
</dbReference>
<dbReference type="Pfam" id="PF13102">
    <property type="entry name" value="Phage_int_SAM_5"/>
    <property type="match status" value="1"/>
</dbReference>
<dbReference type="OrthoDB" id="892893at2"/>
<name>A0A179DLD4_9SPHI</name>
<dbReference type="GO" id="GO:0003677">
    <property type="term" value="F:DNA binding"/>
    <property type="evidence" value="ECO:0007669"/>
    <property type="project" value="UniProtKB-KW"/>
</dbReference>
<comment type="caution">
    <text evidence="5">The sequence shown here is derived from an EMBL/GenBank/DDBJ whole genome shotgun (WGS) entry which is preliminary data.</text>
</comment>
<dbReference type="CDD" id="cd01185">
    <property type="entry name" value="INTN1_C_like"/>
    <property type="match status" value="1"/>
</dbReference>
<keyword evidence="6" id="KW-1185">Reference proteome</keyword>
<dbReference type="Pfam" id="PF00589">
    <property type="entry name" value="Phage_integrase"/>
    <property type="match status" value="1"/>
</dbReference>